<evidence type="ECO:0000313" key="16">
    <source>
        <dbReference type="Proteomes" id="UP001168972"/>
    </source>
</evidence>
<feature type="compositionally biased region" description="Basic and acidic residues" evidence="12">
    <location>
        <begin position="1"/>
        <end position="11"/>
    </location>
</feature>
<feature type="compositionally biased region" description="Basic and acidic residues" evidence="12">
    <location>
        <begin position="75"/>
        <end position="90"/>
    </location>
</feature>
<feature type="compositionally biased region" description="Basic and acidic residues" evidence="12">
    <location>
        <begin position="45"/>
        <end position="60"/>
    </location>
</feature>
<dbReference type="PROSITE" id="PS51194">
    <property type="entry name" value="HELICASE_CTER"/>
    <property type="match status" value="1"/>
</dbReference>
<accession>A0AA39KYW9</accession>
<dbReference type="InterPro" id="IPR014001">
    <property type="entry name" value="Helicase_ATP-bd"/>
</dbReference>
<evidence type="ECO:0000256" key="4">
    <source>
        <dbReference type="ARBA" id="ARBA00022806"/>
    </source>
</evidence>
<dbReference type="InterPro" id="IPR011545">
    <property type="entry name" value="DEAD/DEAH_box_helicase_dom"/>
</dbReference>
<feature type="compositionally biased region" description="Basic residues" evidence="12">
    <location>
        <begin position="12"/>
        <end position="26"/>
    </location>
</feature>
<comment type="subcellular location">
    <subcellularLocation>
        <location evidence="1">Nucleus</location>
        <location evidence="1">Nucleolus</location>
    </subcellularLocation>
</comment>
<gene>
    <name evidence="15" type="ORF">PV327_007624</name>
</gene>
<keyword evidence="16" id="KW-1185">Reference proteome</keyword>
<evidence type="ECO:0000256" key="10">
    <source>
        <dbReference type="RuleBase" id="RU000492"/>
    </source>
</evidence>
<comment type="caution">
    <text evidence="15">The sequence shown here is derived from an EMBL/GenBank/DDBJ whole genome shotgun (WGS) entry which is preliminary data.</text>
</comment>
<dbReference type="InterPro" id="IPR000629">
    <property type="entry name" value="RNA-helicase_DEAD-box_CS"/>
</dbReference>
<keyword evidence="7" id="KW-0539">Nucleus</keyword>
<evidence type="ECO:0000313" key="15">
    <source>
        <dbReference type="EMBL" id="KAK0178767.1"/>
    </source>
</evidence>
<feature type="domain" description="Helicase ATP-binding" evidence="13">
    <location>
        <begin position="144"/>
        <end position="319"/>
    </location>
</feature>
<dbReference type="InterPro" id="IPR025313">
    <property type="entry name" value="SPB4-like_CTE"/>
</dbReference>
<feature type="region of interest" description="Disordered" evidence="12">
    <location>
        <begin position="1"/>
        <end position="103"/>
    </location>
</feature>
<feature type="compositionally biased region" description="Basic and acidic residues" evidence="12">
    <location>
        <begin position="27"/>
        <end position="38"/>
    </location>
</feature>
<evidence type="ECO:0000256" key="9">
    <source>
        <dbReference type="ARBA" id="ARBA00047984"/>
    </source>
</evidence>
<dbReference type="PROSITE" id="PS00039">
    <property type="entry name" value="DEAD_ATP_HELICASE"/>
    <property type="match status" value="1"/>
</dbReference>
<evidence type="ECO:0000256" key="6">
    <source>
        <dbReference type="ARBA" id="ARBA00022884"/>
    </source>
</evidence>
<dbReference type="FunFam" id="3.40.50.300:FF:000379">
    <property type="entry name" value="RNA helicase"/>
    <property type="match status" value="1"/>
</dbReference>
<dbReference type="FunFam" id="3.40.50.300:FF:000460">
    <property type="entry name" value="RNA helicase"/>
    <property type="match status" value="1"/>
</dbReference>
<evidence type="ECO:0000256" key="3">
    <source>
        <dbReference type="ARBA" id="ARBA00022801"/>
    </source>
</evidence>
<keyword evidence="5 10" id="KW-0067">ATP-binding</keyword>
<evidence type="ECO:0000256" key="2">
    <source>
        <dbReference type="ARBA" id="ARBA00022741"/>
    </source>
</evidence>
<dbReference type="Pfam" id="PF13959">
    <property type="entry name" value="CTE_SPB4"/>
    <property type="match status" value="1"/>
</dbReference>
<keyword evidence="6 11" id="KW-0694">RNA-binding</keyword>
<name>A0AA39KYW9_MICHY</name>
<dbReference type="InterPro" id="IPR001650">
    <property type="entry name" value="Helicase_C-like"/>
</dbReference>
<dbReference type="Gene3D" id="3.40.50.300">
    <property type="entry name" value="P-loop containing nucleotide triphosphate hydrolases"/>
    <property type="match status" value="2"/>
</dbReference>
<dbReference type="Proteomes" id="UP001168972">
    <property type="component" value="Unassembled WGS sequence"/>
</dbReference>
<dbReference type="EMBL" id="JAQQBR010000004">
    <property type="protein sequence ID" value="KAK0178767.1"/>
    <property type="molecule type" value="Genomic_DNA"/>
</dbReference>
<proteinExistence type="inferred from homology"/>
<comment type="function">
    <text evidence="11">RNA helicase.</text>
</comment>
<reference evidence="15" key="2">
    <citation type="submission" date="2023-03" db="EMBL/GenBank/DDBJ databases">
        <authorList>
            <person name="Inwood S.N."/>
            <person name="Skelly J.G."/>
            <person name="Guhlin J."/>
            <person name="Harrop T.W.R."/>
            <person name="Goldson S.G."/>
            <person name="Dearden P.K."/>
        </authorList>
    </citation>
    <scope>NUCLEOTIDE SEQUENCE</scope>
    <source>
        <strain evidence="15">Lincoln</strain>
        <tissue evidence="15">Whole body</tissue>
    </source>
</reference>
<dbReference type="Pfam" id="PF00271">
    <property type="entry name" value="Helicase_C"/>
    <property type="match status" value="1"/>
</dbReference>
<evidence type="ECO:0000259" key="14">
    <source>
        <dbReference type="PROSITE" id="PS51194"/>
    </source>
</evidence>
<comment type="similarity">
    <text evidence="8">Belongs to the DEAD box helicase family. DDX18/HAS1 subfamily.</text>
</comment>
<evidence type="ECO:0000256" key="1">
    <source>
        <dbReference type="ARBA" id="ARBA00004604"/>
    </source>
</evidence>
<evidence type="ECO:0000256" key="7">
    <source>
        <dbReference type="ARBA" id="ARBA00023242"/>
    </source>
</evidence>
<dbReference type="PROSITE" id="PS51192">
    <property type="entry name" value="HELICASE_ATP_BIND_1"/>
    <property type="match status" value="1"/>
</dbReference>
<keyword evidence="4 10" id="KW-0347">Helicase</keyword>
<keyword evidence="2 10" id="KW-0547">Nucleotide-binding</keyword>
<dbReference type="EC" id="3.6.4.13" evidence="11"/>
<dbReference type="PANTHER" id="PTHR24031">
    <property type="entry name" value="RNA HELICASE"/>
    <property type="match status" value="1"/>
</dbReference>
<dbReference type="GO" id="GO:0005524">
    <property type="term" value="F:ATP binding"/>
    <property type="evidence" value="ECO:0007669"/>
    <property type="project" value="UniProtKB-UniRule"/>
</dbReference>
<dbReference type="CDD" id="cd18787">
    <property type="entry name" value="SF2_C_DEAD"/>
    <property type="match status" value="1"/>
</dbReference>
<comment type="catalytic activity">
    <reaction evidence="9 11">
        <text>ATP + H2O = ADP + phosphate + H(+)</text>
        <dbReference type="Rhea" id="RHEA:13065"/>
        <dbReference type="ChEBI" id="CHEBI:15377"/>
        <dbReference type="ChEBI" id="CHEBI:15378"/>
        <dbReference type="ChEBI" id="CHEBI:30616"/>
        <dbReference type="ChEBI" id="CHEBI:43474"/>
        <dbReference type="ChEBI" id="CHEBI:456216"/>
        <dbReference type="EC" id="3.6.4.13"/>
    </reaction>
</comment>
<evidence type="ECO:0000256" key="8">
    <source>
        <dbReference type="ARBA" id="ARBA00024357"/>
    </source>
</evidence>
<dbReference type="GO" id="GO:0003724">
    <property type="term" value="F:RNA helicase activity"/>
    <property type="evidence" value="ECO:0007669"/>
    <property type="project" value="UniProtKB-EC"/>
</dbReference>
<evidence type="ECO:0000256" key="11">
    <source>
        <dbReference type="RuleBase" id="RU365068"/>
    </source>
</evidence>
<keyword evidence="3 10" id="KW-0378">Hydrolase</keyword>
<feature type="compositionally biased region" description="Basic and acidic residues" evidence="12">
    <location>
        <begin position="603"/>
        <end position="612"/>
    </location>
</feature>
<dbReference type="SMART" id="SM00487">
    <property type="entry name" value="DEXDc"/>
    <property type="match status" value="1"/>
</dbReference>
<dbReference type="AlphaFoldDB" id="A0AA39KYW9"/>
<feature type="region of interest" description="Disordered" evidence="12">
    <location>
        <begin position="582"/>
        <end position="612"/>
    </location>
</feature>
<sequence>MSVPEKSSEQKIKKRQQKNKAQSKKTQKNEESSNKEDAPVPVVESIKEDKKKVSEKRSRSPEGLLKMKMKKKKTEHAESDEKDESEKDDVIETEAPKLPGSSVGLNVSANPAFSSLENTVCEQTLMGIKDMGFENMTEIQAKSIPLLLEGRDLVGAARTGSGKTLAFLIPAIELIHKLKFMPKHGTGCIIISPTRELSMQTFGVLKELMKHHHYTYGLLMGGASRSIEAQKLAKGINIVVATPGRLLDHLQNTPEFLFKNLQCLIIDEADRILDIGFEEELKQIVNLLPKKRQTMLFSATQTKKTENLMSLALKKEPAYVGVDDEKEKATVEGLEQGYVVSPSEKRFLILFTFLKKNRQKKVMVFFSSCMSVKFHHELLNYIDLPVMSIHGKQKQVKRTATFFEFCNATSGILLCTDVAARGLDIPDVDWIVQYDPPDDPKEYIHRVGRTARGEGSSGRAVLILRPEEMGFLRYLKQARVPVNEFEFSWSKIADIQLQLEKLISKNYFLHTSAKEAFKSYVRAYDSHHLKQIFDIETLDLAQVAKSFGFTVPPAVDLKVGVSKNSRPRKRLGGGGYGYFKNMNNPNGEREIERSKTFRQVGKRKNDQRQFSR</sequence>
<reference evidence="15" key="1">
    <citation type="journal article" date="2023" name="bioRxiv">
        <title>Scaffold-level genome assemblies of two parasitoid biocontrol wasps reveal the parthenogenesis mechanism and an associated novel virus.</title>
        <authorList>
            <person name="Inwood S."/>
            <person name="Skelly J."/>
            <person name="Guhlin J."/>
            <person name="Harrop T."/>
            <person name="Goldson S."/>
            <person name="Dearden P."/>
        </authorList>
    </citation>
    <scope>NUCLEOTIDE SEQUENCE</scope>
    <source>
        <strain evidence="15">Lincoln</strain>
        <tissue evidence="15">Whole body</tissue>
    </source>
</reference>
<comment type="domain">
    <text evidence="11">The Q motif is unique to and characteristic of the DEAD box family of RNA helicases and controls ATP binding and hydrolysis.</text>
</comment>
<dbReference type="SMART" id="SM00490">
    <property type="entry name" value="HELICc"/>
    <property type="match status" value="1"/>
</dbReference>
<dbReference type="GO" id="GO:0016787">
    <property type="term" value="F:hydrolase activity"/>
    <property type="evidence" value="ECO:0007669"/>
    <property type="project" value="UniProtKB-KW"/>
</dbReference>
<feature type="domain" description="Helicase C-terminal" evidence="14">
    <location>
        <begin position="333"/>
        <end position="503"/>
    </location>
</feature>
<organism evidence="15 16">
    <name type="scientific">Microctonus hyperodae</name>
    <name type="common">Parasitoid wasp</name>
    <dbReference type="NCBI Taxonomy" id="165561"/>
    <lineage>
        <taxon>Eukaryota</taxon>
        <taxon>Metazoa</taxon>
        <taxon>Ecdysozoa</taxon>
        <taxon>Arthropoda</taxon>
        <taxon>Hexapoda</taxon>
        <taxon>Insecta</taxon>
        <taxon>Pterygota</taxon>
        <taxon>Neoptera</taxon>
        <taxon>Endopterygota</taxon>
        <taxon>Hymenoptera</taxon>
        <taxon>Apocrita</taxon>
        <taxon>Ichneumonoidea</taxon>
        <taxon>Braconidae</taxon>
        <taxon>Euphorinae</taxon>
        <taxon>Microctonus</taxon>
    </lineage>
</organism>
<protein>
    <recommendedName>
        <fullName evidence="11">ATP-dependent RNA helicase</fullName>
        <ecNumber evidence="11">3.6.4.13</ecNumber>
    </recommendedName>
</protein>
<dbReference type="GO" id="GO:0005730">
    <property type="term" value="C:nucleolus"/>
    <property type="evidence" value="ECO:0007669"/>
    <property type="project" value="UniProtKB-SubCell"/>
</dbReference>
<evidence type="ECO:0000259" key="13">
    <source>
        <dbReference type="PROSITE" id="PS51192"/>
    </source>
</evidence>
<dbReference type="Pfam" id="PF00270">
    <property type="entry name" value="DEAD"/>
    <property type="match status" value="1"/>
</dbReference>
<dbReference type="InterPro" id="IPR044773">
    <property type="entry name" value="DDX18/Has1_DEADc"/>
</dbReference>
<evidence type="ECO:0000256" key="12">
    <source>
        <dbReference type="SAM" id="MobiDB-lite"/>
    </source>
</evidence>
<dbReference type="CDD" id="cd17942">
    <property type="entry name" value="DEADc_DDX18"/>
    <property type="match status" value="1"/>
</dbReference>
<evidence type="ECO:0000256" key="5">
    <source>
        <dbReference type="ARBA" id="ARBA00022840"/>
    </source>
</evidence>
<dbReference type="GO" id="GO:0003723">
    <property type="term" value="F:RNA binding"/>
    <property type="evidence" value="ECO:0007669"/>
    <property type="project" value="UniProtKB-UniRule"/>
</dbReference>
<dbReference type="InterPro" id="IPR027417">
    <property type="entry name" value="P-loop_NTPase"/>
</dbReference>
<dbReference type="SUPFAM" id="SSF52540">
    <property type="entry name" value="P-loop containing nucleoside triphosphate hydrolases"/>
    <property type="match status" value="1"/>
</dbReference>
<dbReference type="SMART" id="SM01178">
    <property type="entry name" value="DUF4217"/>
    <property type="match status" value="1"/>
</dbReference>